<gene>
    <name evidence="3" type="ORF">B0A48_10581</name>
</gene>
<dbReference type="AlphaFoldDB" id="A0A1V8SXZ1"/>
<dbReference type="InParanoid" id="A0A1V8SXZ1"/>
<dbReference type="EMBL" id="NAJO01000023">
    <property type="protein sequence ID" value="OQO03939.1"/>
    <property type="molecule type" value="Genomic_DNA"/>
</dbReference>
<evidence type="ECO:0000256" key="1">
    <source>
        <dbReference type="SAM" id="Coils"/>
    </source>
</evidence>
<feature type="compositionally biased region" description="Pro residues" evidence="2">
    <location>
        <begin position="248"/>
        <end position="257"/>
    </location>
</feature>
<comment type="caution">
    <text evidence="3">The sequence shown here is derived from an EMBL/GenBank/DDBJ whole genome shotgun (WGS) entry which is preliminary data.</text>
</comment>
<feature type="compositionally biased region" description="Polar residues" evidence="2">
    <location>
        <begin position="463"/>
        <end position="474"/>
    </location>
</feature>
<feature type="compositionally biased region" description="Polar residues" evidence="2">
    <location>
        <begin position="398"/>
        <end position="411"/>
    </location>
</feature>
<feature type="region of interest" description="Disordered" evidence="2">
    <location>
        <begin position="396"/>
        <end position="438"/>
    </location>
</feature>
<evidence type="ECO:0000313" key="3">
    <source>
        <dbReference type="EMBL" id="OQO03939.1"/>
    </source>
</evidence>
<name>A0A1V8SXZ1_9PEZI</name>
<proteinExistence type="predicted"/>
<reference evidence="4" key="1">
    <citation type="submission" date="2017-03" db="EMBL/GenBank/DDBJ databases">
        <title>Genomes of endolithic fungi from Antarctica.</title>
        <authorList>
            <person name="Coleine C."/>
            <person name="Masonjones S."/>
            <person name="Stajich J.E."/>
        </authorList>
    </citation>
    <scope>NUCLEOTIDE SEQUENCE [LARGE SCALE GENOMIC DNA]</scope>
    <source>
        <strain evidence="4">CCFEE 5527</strain>
    </source>
</reference>
<feature type="coiled-coil region" evidence="1">
    <location>
        <begin position="18"/>
        <end position="49"/>
    </location>
</feature>
<dbReference type="STRING" id="1507870.A0A1V8SXZ1"/>
<feature type="region of interest" description="Disordered" evidence="2">
    <location>
        <begin position="529"/>
        <end position="564"/>
    </location>
</feature>
<feature type="compositionally biased region" description="Basic and acidic residues" evidence="2">
    <location>
        <begin position="538"/>
        <end position="547"/>
    </location>
</feature>
<dbReference type="OrthoDB" id="25896at2759"/>
<evidence type="ECO:0000313" key="4">
    <source>
        <dbReference type="Proteomes" id="UP000192596"/>
    </source>
</evidence>
<accession>A0A1V8SXZ1</accession>
<feature type="region of interest" description="Disordered" evidence="2">
    <location>
        <begin position="453"/>
        <end position="492"/>
    </location>
</feature>
<evidence type="ECO:0008006" key="5">
    <source>
        <dbReference type="Google" id="ProtNLM"/>
    </source>
</evidence>
<organism evidence="3 4">
    <name type="scientific">Cryoendolithus antarcticus</name>
    <dbReference type="NCBI Taxonomy" id="1507870"/>
    <lineage>
        <taxon>Eukaryota</taxon>
        <taxon>Fungi</taxon>
        <taxon>Dikarya</taxon>
        <taxon>Ascomycota</taxon>
        <taxon>Pezizomycotina</taxon>
        <taxon>Dothideomycetes</taxon>
        <taxon>Dothideomycetidae</taxon>
        <taxon>Cladosporiales</taxon>
        <taxon>Cladosporiaceae</taxon>
        <taxon>Cryoendolithus</taxon>
    </lineage>
</organism>
<evidence type="ECO:0000256" key="2">
    <source>
        <dbReference type="SAM" id="MobiDB-lite"/>
    </source>
</evidence>
<feature type="compositionally biased region" description="Low complexity" evidence="2">
    <location>
        <begin position="412"/>
        <end position="422"/>
    </location>
</feature>
<keyword evidence="4" id="KW-1185">Reference proteome</keyword>
<dbReference type="Proteomes" id="UP000192596">
    <property type="component" value="Unassembled WGS sequence"/>
</dbReference>
<keyword evidence="1" id="KW-0175">Coiled coil</keyword>
<feature type="region of interest" description="Disordered" evidence="2">
    <location>
        <begin position="240"/>
        <end position="271"/>
    </location>
</feature>
<protein>
    <recommendedName>
        <fullName evidence="5">C2H2-type domain-containing protein</fullName>
    </recommendedName>
</protein>
<sequence>MDPGGEVLKVVAAVVTGFQTAADTLEQIKERKERKKRRKEREVEELMEIKILHKSLVEGGARCRRHCDSRHQQFSPEFEAGDAIALPALKDVVIALQSEIIQALHMARAVENAVLDFTTLHESSITCCKDATRAMDQLCQRITASLQFQQQHLQQPDGGHAVSALSPSNASMRSVATSVQPPEFDKTFEVMSHAHMSGMGAPNGNMYQRALPPLPQRTATIRRPSDTISQMSRFTVNRAPPQYQSAQPSPPAWPPPTMQATSRLPPASLARPEPSVRSFTIATQDPPPQSFALTAEDLSRQSFTIESEPSPSSVVIAAEDPPRRSFQITPDLPQTAIFTVSQSQPAGQSFAIMSADPGTISADQDGTRRRSSVSSIQDSVFALGSVNGSQRLHPVRAVSNSSHGQSISDVTSSDQSRQSSQREPAIAEDPPLTPASDITMPHEQVAKQVFMVHSEGSRPPSRPQSSKGPQQNKQQHADLPPLPSQYRQDTQQSMVSMLSDDERVEHAHPNQPQYATHWQIMASPVQNMVSLASPPPHRQIEERRPPKESYQISEPDDDISLAPSSQETIEPRPLFVQHEQPPYLSRAEKAPEVMKNDLEYSEKVVQRRSFEDYKMPAYLSKDDYVDRLEALRPGKESIWLPLARPAMHNRYHGFCKGAWQIRRRVQDGLDITVTPPLDKPTLHWTCKSCKFTAKAPNPDALPDQIHMYQRFNVRYRWLFLAKSHQSATSALSDPTDYPLGCLFCAAQGQPSVSYEKLDHLMVHIVSKHKTSMMTPEIKAKTKCMVGGVAKADEDWDISFPSAVQKGAGVAADELMIGVGKFFGRRRKKG</sequence>